<keyword evidence="1 2" id="KW-0807">Transducer</keyword>
<keyword evidence="5" id="KW-1185">Reference proteome</keyword>
<dbReference type="PANTHER" id="PTHR32089">
    <property type="entry name" value="METHYL-ACCEPTING CHEMOTAXIS PROTEIN MCPB"/>
    <property type="match status" value="1"/>
</dbReference>
<dbReference type="InterPro" id="IPR004089">
    <property type="entry name" value="MCPsignal_dom"/>
</dbReference>
<dbReference type="SUPFAM" id="SSF58104">
    <property type="entry name" value="Methyl-accepting chemotaxis protein (MCP) signaling domain"/>
    <property type="match status" value="2"/>
</dbReference>
<dbReference type="RefSeq" id="WP_111350560.1">
    <property type="nucleotide sequence ID" value="NZ_QHHQ01000006.1"/>
</dbReference>
<evidence type="ECO:0000256" key="1">
    <source>
        <dbReference type="ARBA" id="ARBA00023224"/>
    </source>
</evidence>
<proteinExistence type="predicted"/>
<feature type="domain" description="Methyl-accepting transducer" evidence="3">
    <location>
        <begin position="362"/>
        <end position="600"/>
    </location>
</feature>
<dbReference type="PROSITE" id="PS50111">
    <property type="entry name" value="CHEMOTAXIS_TRANSDUC_2"/>
    <property type="match status" value="2"/>
</dbReference>
<dbReference type="SMART" id="SM00283">
    <property type="entry name" value="MA"/>
    <property type="match status" value="1"/>
</dbReference>
<protein>
    <recommendedName>
        <fullName evidence="3">Methyl-accepting transducer domain-containing protein</fullName>
    </recommendedName>
</protein>
<accession>A0A8B2NS15</accession>
<evidence type="ECO:0000313" key="5">
    <source>
        <dbReference type="Proteomes" id="UP000249590"/>
    </source>
</evidence>
<feature type="domain" description="Methyl-accepting transducer" evidence="3">
    <location>
        <begin position="49"/>
        <end position="299"/>
    </location>
</feature>
<name>A0A8B2NS15_9HYPH</name>
<gene>
    <name evidence="4" type="ORF">DLJ53_25610</name>
</gene>
<evidence type="ECO:0000259" key="3">
    <source>
        <dbReference type="PROSITE" id="PS50111"/>
    </source>
</evidence>
<dbReference type="GO" id="GO:0007165">
    <property type="term" value="P:signal transduction"/>
    <property type="evidence" value="ECO:0007669"/>
    <property type="project" value="UniProtKB-KW"/>
</dbReference>
<evidence type="ECO:0000256" key="2">
    <source>
        <dbReference type="PROSITE-ProRule" id="PRU00284"/>
    </source>
</evidence>
<dbReference type="Gene3D" id="1.10.287.950">
    <property type="entry name" value="Methyl-accepting chemotaxis protein"/>
    <property type="match status" value="2"/>
</dbReference>
<reference evidence="4 5" key="1">
    <citation type="submission" date="2018-05" db="EMBL/GenBank/DDBJ databases">
        <title>Acuticoccus sediminis sp. nov., isolated from deep-sea sediment of Indian Ocean.</title>
        <authorList>
            <person name="Liu X."/>
            <person name="Lai Q."/>
            <person name="Du Y."/>
            <person name="Sun F."/>
            <person name="Zhang X."/>
            <person name="Wang S."/>
            <person name="Shao Z."/>
        </authorList>
    </citation>
    <scope>NUCLEOTIDE SEQUENCE [LARGE SCALE GENOMIC DNA]</scope>
    <source>
        <strain evidence="4 5">PTG4-2</strain>
    </source>
</reference>
<organism evidence="4 5">
    <name type="scientific">Acuticoccus sediminis</name>
    <dbReference type="NCBI Taxonomy" id="2184697"/>
    <lineage>
        <taxon>Bacteria</taxon>
        <taxon>Pseudomonadati</taxon>
        <taxon>Pseudomonadota</taxon>
        <taxon>Alphaproteobacteria</taxon>
        <taxon>Hyphomicrobiales</taxon>
        <taxon>Amorphaceae</taxon>
        <taxon>Acuticoccus</taxon>
    </lineage>
</organism>
<dbReference type="EMBL" id="QHHQ01000006">
    <property type="protein sequence ID" value="RAH99006.1"/>
    <property type="molecule type" value="Genomic_DNA"/>
</dbReference>
<sequence length="645" mass="65717">MTMALVNSEEAAVRSDGAGLPPAPTVGLFERIAHPGRSRRLLIQHRQTAAERITAASAHIAGEFAGTLAAVEAQQATLKTVADGEAQARSAAEASKRALQRFDDRTTAARDAADLMAAKLSTLEELNESIRGQIEASLAAVASAAKRHADAIREGTALQGEAGEIRQLVDLVAEIAGETRILSLNASVEAAHAGREGLGLSLVAEEIRTLADAALGAATKAGSQLAEAGGEAARATGHLAAAVEASDGDVERGRDVVQRLGAAGADMAETRDATDAVLAATSNDLSAIAPPLKDVDGLAASIDAQSAVCRQTLREAQHQTEAVAQCFKAALALNEWSGALMTAAEAADTAGIADPARDTANAADALLAEIDEGTRAAVTVLDAVETAGHACRSALAAAQTASESLLAPRPDSGSAAELRDQLAAVVAALRDCARDARGVTDGLGRALDDNGKARARLDAFEQAVQRAERIVESAIAIAGQTGALGVDGSLEAARGPSARGFIGVCAEVRDLSRDTVLSAERIKERLTAALGRCGRVGADLDAIAKTIGSEIEIQRAVLRSLDGVADHIASLQAGAGQMTADLAESDAALCEARTAVALIANAATDASRIMEEAGTATRAREQDAAVLAASAKTIAFLADELRSVG</sequence>
<dbReference type="OrthoDB" id="2489132at2"/>
<dbReference type="Pfam" id="PF00015">
    <property type="entry name" value="MCPsignal"/>
    <property type="match status" value="1"/>
</dbReference>
<dbReference type="AlphaFoldDB" id="A0A8B2NS15"/>
<evidence type="ECO:0000313" key="4">
    <source>
        <dbReference type="EMBL" id="RAH99006.1"/>
    </source>
</evidence>
<dbReference type="GO" id="GO:0016020">
    <property type="term" value="C:membrane"/>
    <property type="evidence" value="ECO:0007669"/>
    <property type="project" value="InterPro"/>
</dbReference>
<dbReference type="Proteomes" id="UP000249590">
    <property type="component" value="Unassembled WGS sequence"/>
</dbReference>
<dbReference type="PANTHER" id="PTHR32089:SF112">
    <property type="entry name" value="LYSOZYME-LIKE PROTEIN-RELATED"/>
    <property type="match status" value="1"/>
</dbReference>
<comment type="caution">
    <text evidence="4">The sequence shown here is derived from an EMBL/GenBank/DDBJ whole genome shotgun (WGS) entry which is preliminary data.</text>
</comment>